<protein>
    <recommendedName>
        <fullName evidence="5">alpha-L-fucosidase</fullName>
        <ecNumber evidence="5">3.2.1.51</ecNumber>
    </recommendedName>
</protein>
<dbReference type="InterPro" id="IPR013780">
    <property type="entry name" value="Glyco_hydro_b"/>
</dbReference>
<dbReference type="InterPro" id="IPR031919">
    <property type="entry name" value="Fucosidase_C"/>
</dbReference>
<name>A0A7R9C376_9CRUS</name>
<dbReference type="GO" id="GO:0006004">
    <property type="term" value="P:fucose metabolic process"/>
    <property type="evidence" value="ECO:0007669"/>
    <property type="project" value="InterPro"/>
</dbReference>
<dbReference type="Pfam" id="PF01120">
    <property type="entry name" value="Alpha_L_fucos"/>
    <property type="match status" value="1"/>
</dbReference>
<dbReference type="InterPro" id="IPR000933">
    <property type="entry name" value="Glyco_hydro_29"/>
</dbReference>
<evidence type="ECO:0000259" key="10">
    <source>
        <dbReference type="Pfam" id="PF16757"/>
    </source>
</evidence>
<dbReference type="EC" id="3.2.1.51" evidence="5"/>
<keyword evidence="12" id="KW-1185">Reference proteome</keyword>
<dbReference type="Pfam" id="PF16757">
    <property type="entry name" value="Fucosidase_C"/>
    <property type="match status" value="1"/>
</dbReference>
<dbReference type="Gene3D" id="2.60.40.1180">
    <property type="entry name" value="Golgi alpha-mannosidase II"/>
    <property type="match status" value="1"/>
</dbReference>
<dbReference type="InterPro" id="IPR016286">
    <property type="entry name" value="FUC_metazoa-typ"/>
</dbReference>
<keyword evidence="7" id="KW-0378">Hydrolase</keyword>
<evidence type="ECO:0000313" key="12">
    <source>
        <dbReference type="Proteomes" id="UP000678499"/>
    </source>
</evidence>
<dbReference type="SUPFAM" id="SSF51445">
    <property type="entry name" value="(Trans)glycosidases"/>
    <property type="match status" value="1"/>
</dbReference>
<accession>A0A7R9C376</accession>
<dbReference type="GO" id="GO:0005764">
    <property type="term" value="C:lysosome"/>
    <property type="evidence" value="ECO:0007669"/>
    <property type="project" value="TreeGrafter"/>
</dbReference>
<dbReference type="PANTHER" id="PTHR10030">
    <property type="entry name" value="ALPHA-L-FUCOSIDASE"/>
    <property type="match status" value="1"/>
</dbReference>
<dbReference type="AlphaFoldDB" id="A0A7R9C376"/>
<dbReference type="GO" id="GO:0004560">
    <property type="term" value="F:alpha-L-fucosidase activity"/>
    <property type="evidence" value="ECO:0007669"/>
    <property type="project" value="UniProtKB-EC"/>
</dbReference>
<evidence type="ECO:0000256" key="6">
    <source>
        <dbReference type="ARBA" id="ARBA00022729"/>
    </source>
</evidence>
<organism evidence="11">
    <name type="scientific">Notodromas monacha</name>
    <dbReference type="NCBI Taxonomy" id="399045"/>
    <lineage>
        <taxon>Eukaryota</taxon>
        <taxon>Metazoa</taxon>
        <taxon>Ecdysozoa</taxon>
        <taxon>Arthropoda</taxon>
        <taxon>Crustacea</taxon>
        <taxon>Oligostraca</taxon>
        <taxon>Ostracoda</taxon>
        <taxon>Podocopa</taxon>
        <taxon>Podocopida</taxon>
        <taxon>Cypridocopina</taxon>
        <taxon>Cypridoidea</taxon>
        <taxon>Cyprididae</taxon>
        <taxon>Notodromas</taxon>
    </lineage>
</organism>
<dbReference type="Gene3D" id="3.20.20.80">
    <property type="entry name" value="Glycosidases"/>
    <property type="match status" value="1"/>
</dbReference>
<dbReference type="FunFam" id="3.20.20.80:FF:000293">
    <property type="entry name" value="Alpha-L-fucosidase"/>
    <property type="match status" value="1"/>
</dbReference>
<keyword evidence="6" id="KW-0732">Signal</keyword>
<sequence>MGDTLPVIRREVTMIFFFATKHHYFINFHESQIVIFFQKSHLKTLYIVLTSKHHEGFTNFPSPYSFNWNSVDVGPNRDLVGELSKAIKAHRGMKFGLYYSLYEWFNPLYQKDKANGWTTRDFVVNKMTPELKYLVETYQPEVIWSDGDWEPQYTYWDSPGFLAWLYNDSPVRDTVVVNDRWGSTMACSHGGYYTCTDRFNPGTLQPHKWENCWTIDKQSWGYRRNAHIWEYCSIEELIQVLAETVSCGGNLLLNVGPSHDGTIKPIFEERLLQMGVWLRVNGEAIYHSKPWLHQNDTEVSDVWYTKRTFEDGSDKVYAILLDWPATGTLVLGAPKFCTNTIVNLLGWPQPITWTASTRGPEIVLPPRQQVVTDWAWVLVFQGLCNDKS</sequence>
<evidence type="ECO:0000256" key="8">
    <source>
        <dbReference type="ARBA" id="ARBA00023295"/>
    </source>
</evidence>
<dbReference type="InterPro" id="IPR057739">
    <property type="entry name" value="Glyco_hydro_29_N"/>
</dbReference>
<evidence type="ECO:0000256" key="5">
    <source>
        <dbReference type="ARBA" id="ARBA00012662"/>
    </source>
</evidence>
<evidence type="ECO:0000259" key="9">
    <source>
        <dbReference type="Pfam" id="PF01120"/>
    </source>
</evidence>
<evidence type="ECO:0000256" key="1">
    <source>
        <dbReference type="ARBA" id="ARBA00000321"/>
    </source>
</evidence>
<dbReference type="EMBL" id="CAJPEX010012419">
    <property type="protein sequence ID" value="CAG0925346.1"/>
    <property type="molecule type" value="Genomic_DNA"/>
</dbReference>
<evidence type="ECO:0000256" key="2">
    <source>
        <dbReference type="ARBA" id="ARBA00000419"/>
    </source>
</evidence>
<dbReference type="OrthoDB" id="6372024at2759"/>
<dbReference type="SMART" id="SM00812">
    <property type="entry name" value="Alpha_L_fucos"/>
    <property type="match status" value="1"/>
</dbReference>
<comment type="catalytic activity">
    <reaction evidence="2">
        <text>a neolactoside IV(2)-alpha-Fuc-nLc4Cer(d18:0) + H2O = a neolactoside nLc4Cer(d18:0) + L-fucose</text>
        <dbReference type="Rhea" id="RHEA:49308"/>
        <dbReference type="ChEBI" id="CHEBI:2181"/>
        <dbReference type="ChEBI" id="CHEBI:15377"/>
        <dbReference type="ChEBI" id="CHEBI:91119"/>
        <dbReference type="ChEBI" id="CHEBI:91121"/>
    </reaction>
    <physiologicalReaction direction="left-to-right" evidence="2">
        <dbReference type="Rhea" id="RHEA:49309"/>
    </physiologicalReaction>
</comment>
<dbReference type="SMR" id="A0A7R9C376"/>
<dbReference type="PROSITE" id="PS00385">
    <property type="entry name" value="ALPHA_L_FUCOSIDASE"/>
    <property type="match status" value="1"/>
</dbReference>
<dbReference type="Proteomes" id="UP000678499">
    <property type="component" value="Unassembled WGS sequence"/>
</dbReference>
<evidence type="ECO:0000256" key="3">
    <source>
        <dbReference type="ARBA" id="ARBA00004071"/>
    </source>
</evidence>
<comment type="function">
    <text evidence="3">Alpha-L-fucosidase is responsible for hydrolyzing the alpha-1,6-linked fucose joined to the reducing-end N-acetylglucosamine of the carbohydrate moieties of glycoproteins.</text>
</comment>
<evidence type="ECO:0000313" key="11">
    <source>
        <dbReference type="EMBL" id="CAD7285194.1"/>
    </source>
</evidence>
<keyword evidence="8" id="KW-0326">Glycosidase</keyword>
<dbReference type="GO" id="GO:0016139">
    <property type="term" value="P:glycoside catabolic process"/>
    <property type="evidence" value="ECO:0007669"/>
    <property type="project" value="TreeGrafter"/>
</dbReference>
<dbReference type="InterPro" id="IPR017853">
    <property type="entry name" value="GH"/>
</dbReference>
<evidence type="ECO:0000256" key="4">
    <source>
        <dbReference type="ARBA" id="ARBA00007951"/>
    </source>
</evidence>
<evidence type="ECO:0000256" key="7">
    <source>
        <dbReference type="ARBA" id="ARBA00022801"/>
    </source>
</evidence>
<feature type="domain" description="Glycoside hydrolase family 29 N-terminal" evidence="9">
    <location>
        <begin position="27"/>
        <end position="283"/>
    </location>
</feature>
<dbReference type="InterPro" id="IPR018526">
    <property type="entry name" value="Glyco_hydro_29_CS"/>
</dbReference>
<dbReference type="PANTHER" id="PTHR10030:SF37">
    <property type="entry name" value="ALPHA-L-FUCOSIDASE-RELATED"/>
    <property type="match status" value="1"/>
</dbReference>
<dbReference type="EMBL" id="OA894456">
    <property type="protein sequence ID" value="CAD7285194.1"/>
    <property type="molecule type" value="Genomic_DNA"/>
</dbReference>
<comment type="similarity">
    <text evidence="4">Belongs to the glycosyl hydrolase 29 family.</text>
</comment>
<proteinExistence type="inferred from homology"/>
<dbReference type="PRINTS" id="PR00741">
    <property type="entry name" value="GLHYDRLASE29"/>
</dbReference>
<feature type="domain" description="Alpha-L-fucosidase C-terminal" evidence="10">
    <location>
        <begin position="294"/>
        <end position="379"/>
    </location>
</feature>
<comment type="catalytic activity">
    <reaction evidence="1">
        <text>a neolactoside IV(2)-alpha-Fuc-nLc4Cer(d18:1(4E)) + H2O = a neolactoside nLc4Cer(d18:1(4E)) + L-fucose</text>
        <dbReference type="Rhea" id="RHEA:48224"/>
        <dbReference type="ChEBI" id="CHEBI:2181"/>
        <dbReference type="ChEBI" id="CHEBI:15377"/>
        <dbReference type="ChEBI" id="CHEBI:17006"/>
        <dbReference type="ChEBI" id="CHEBI:28691"/>
    </reaction>
    <physiologicalReaction direction="left-to-right" evidence="1">
        <dbReference type="Rhea" id="RHEA:48225"/>
    </physiologicalReaction>
</comment>
<reference evidence="11" key="1">
    <citation type="submission" date="2020-11" db="EMBL/GenBank/DDBJ databases">
        <authorList>
            <person name="Tran Van P."/>
        </authorList>
    </citation>
    <scope>NUCLEOTIDE SEQUENCE</scope>
</reference>
<gene>
    <name evidence="11" type="ORF">NMOB1V02_LOCUS12796</name>
</gene>